<evidence type="ECO:0000313" key="1">
    <source>
        <dbReference type="EMBL" id="WWF02634.1"/>
    </source>
</evidence>
<sequence length="113" mass="12045">MSGVHSKAREVCGLLASEMAGRALSSGDTTEAAKHEGLKEGMFISPFMVFSRSLPGSTRSLSFLAGPVRRSRSAGPYGSQATTAVSSRTSSKWMMISSVICDKGYRHQSLALR</sequence>
<organism evidence="1 2">
    <name type="scientific">Methylococcus capsulatus</name>
    <dbReference type="NCBI Taxonomy" id="414"/>
    <lineage>
        <taxon>Bacteria</taxon>
        <taxon>Pseudomonadati</taxon>
        <taxon>Pseudomonadota</taxon>
        <taxon>Gammaproteobacteria</taxon>
        <taxon>Methylococcales</taxon>
        <taxon>Methylococcaceae</taxon>
        <taxon>Methylococcus</taxon>
    </lineage>
</organism>
<keyword evidence="2" id="KW-1185">Reference proteome</keyword>
<accession>A0ABZ2F796</accession>
<reference evidence="1 2" key="1">
    <citation type="submission" date="2022-09" db="EMBL/GenBank/DDBJ databases">
        <authorList>
            <person name="Giprobiosintez L."/>
        </authorList>
    </citation>
    <scope>NUCLEOTIDE SEQUENCE [LARGE SCALE GENOMIC DNA]</scope>
    <source>
        <strain evidence="2">VKPM-B-12549 (GBS-15)</strain>
    </source>
</reference>
<protein>
    <submittedName>
        <fullName evidence="1">Uncharacterized protein</fullName>
    </submittedName>
</protein>
<evidence type="ECO:0000313" key="2">
    <source>
        <dbReference type="Proteomes" id="UP001359308"/>
    </source>
</evidence>
<proteinExistence type="predicted"/>
<dbReference type="RefSeq" id="WP_198323000.1">
    <property type="nucleotide sequence ID" value="NZ_CP104311.1"/>
</dbReference>
<dbReference type="EMBL" id="CP104311">
    <property type="protein sequence ID" value="WWF02634.1"/>
    <property type="molecule type" value="Genomic_DNA"/>
</dbReference>
<name>A0ABZ2F796_METCP</name>
<gene>
    <name evidence="1" type="ORF">N4J17_03195</name>
</gene>
<dbReference type="Proteomes" id="UP001359308">
    <property type="component" value="Chromosome"/>
</dbReference>